<evidence type="ECO:0000256" key="3">
    <source>
        <dbReference type="ARBA" id="ARBA00022989"/>
    </source>
</evidence>
<evidence type="ECO:0000313" key="9">
    <source>
        <dbReference type="Proteomes" id="UP000824220"/>
    </source>
</evidence>
<feature type="transmembrane region" description="Helical" evidence="6">
    <location>
        <begin position="176"/>
        <end position="194"/>
    </location>
</feature>
<evidence type="ECO:0000259" key="7">
    <source>
        <dbReference type="PROSITE" id="PS51012"/>
    </source>
</evidence>
<evidence type="ECO:0000256" key="6">
    <source>
        <dbReference type="RuleBase" id="RU361157"/>
    </source>
</evidence>
<comment type="caution">
    <text evidence="8">The sequence shown here is derived from an EMBL/GenBank/DDBJ whole genome shotgun (WGS) entry which is preliminary data.</text>
</comment>
<feature type="transmembrane region" description="Helical" evidence="6">
    <location>
        <begin position="146"/>
        <end position="169"/>
    </location>
</feature>
<reference evidence="8" key="2">
    <citation type="submission" date="2021-04" db="EMBL/GenBank/DDBJ databases">
        <authorList>
            <person name="Gilroy R."/>
        </authorList>
    </citation>
    <scope>NUCLEOTIDE SEQUENCE</scope>
    <source>
        <strain evidence="8">ChiHjej8B7-3636</strain>
    </source>
</reference>
<comment type="subcellular location">
    <subcellularLocation>
        <location evidence="6">Cell membrane</location>
        <topology evidence="6">Multi-pass membrane protein</topology>
    </subcellularLocation>
    <subcellularLocation>
        <location evidence="1">Membrane</location>
        <topology evidence="1">Multi-pass membrane protein</topology>
    </subcellularLocation>
</comment>
<evidence type="ECO:0000313" key="8">
    <source>
        <dbReference type="EMBL" id="HJA04316.1"/>
    </source>
</evidence>
<dbReference type="PANTHER" id="PTHR43229:SF2">
    <property type="entry name" value="NODULATION PROTEIN J"/>
    <property type="match status" value="1"/>
</dbReference>
<protein>
    <recommendedName>
        <fullName evidence="6">Transport permease protein</fullName>
    </recommendedName>
</protein>
<evidence type="ECO:0000256" key="5">
    <source>
        <dbReference type="ARBA" id="ARBA00023251"/>
    </source>
</evidence>
<feature type="transmembrane region" description="Helical" evidence="6">
    <location>
        <begin position="108"/>
        <end position="134"/>
    </location>
</feature>
<keyword evidence="2 6" id="KW-0812">Transmembrane</keyword>
<keyword evidence="3 6" id="KW-1133">Transmembrane helix</keyword>
<feature type="transmembrane region" description="Helical" evidence="6">
    <location>
        <begin position="34"/>
        <end position="53"/>
    </location>
</feature>
<keyword evidence="6" id="KW-1003">Cell membrane</keyword>
<dbReference type="GO" id="GO:0140359">
    <property type="term" value="F:ABC-type transporter activity"/>
    <property type="evidence" value="ECO:0007669"/>
    <property type="project" value="InterPro"/>
</dbReference>
<feature type="transmembrane region" description="Helical" evidence="6">
    <location>
        <begin position="235"/>
        <end position="254"/>
    </location>
</feature>
<proteinExistence type="inferred from homology"/>
<keyword evidence="4 6" id="KW-0472">Membrane</keyword>
<dbReference type="InterPro" id="IPR013525">
    <property type="entry name" value="ABC2_TM"/>
</dbReference>
<evidence type="ECO:0000256" key="2">
    <source>
        <dbReference type="ARBA" id="ARBA00022692"/>
    </source>
</evidence>
<feature type="domain" description="ABC transmembrane type-2" evidence="7">
    <location>
        <begin position="32"/>
        <end position="257"/>
    </location>
</feature>
<dbReference type="GO" id="GO:0043190">
    <property type="term" value="C:ATP-binding cassette (ABC) transporter complex"/>
    <property type="evidence" value="ECO:0007669"/>
    <property type="project" value="InterPro"/>
</dbReference>
<gene>
    <name evidence="8" type="ORF">H9800_05590</name>
</gene>
<accession>A0A9D2H5Z1</accession>
<dbReference type="InterPro" id="IPR000412">
    <property type="entry name" value="ABC_2_transport"/>
</dbReference>
<dbReference type="PANTHER" id="PTHR43229">
    <property type="entry name" value="NODULATION PROTEIN J"/>
    <property type="match status" value="1"/>
</dbReference>
<dbReference type="GO" id="GO:0046677">
    <property type="term" value="P:response to antibiotic"/>
    <property type="evidence" value="ECO:0007669"/>
    <property type="project" value="UniProtKB-KW"/>
</dbReference>
<keyword evidence="5" id="KW-0046">Antibiotic resistance</keyword>
<dbReference type="AlphaFoldDB" id="A0A9D2H5Z1"/>
<evidence type="ECO:0000256" key="4">
    <source>
        <dbReference type="ARBA" id="ARBA00023136"/>
    </source>
</evidence>
<keyword evidence="6" id="KW-0813">Transport</keyword>
<name>A0A9D2H5Z1_9MICO</name>
<organism evidence="8 9">
    <name type="scientific">Candidatus Microbacterium stercoravium</name>
    <dbReference type="NCBI Taxonomy" id="2838697"/>
    <lineage>
        <taxon>Bacteria</taxon>
        <taxon>Bacillati</taxon>
        <taxon>Actinomycetota</taxon>
        <taxon>Actinomycetes</taxon>
        <taxon>Micrococcales</taxon>
        <taxon>Microbacteriaceae</taxon>
        <taxon>Microbacterium</taxon>
    </lineage>
</organism>
<dbReference type="InterPro" id="IPR051784">
    <property type="entry name" value="Nod_factor_ABC_transporter"/>
</dbReference>
<evidence type="ECO:0000256" key="1">
    <source>
        <dbReference type="ARBA" id="ARBA00004141"/>
    </source>
</evidence>
<dbReference type="PIRSF" id="PIRSF006648">
    <property type="entry name" value="DrrB"/>
    <property type="match status" value="1"/>
</dbReference>
<feature type="transmembrane region" description="Helical" evidence="6">
    <location>
        <begin position="65"/>
        <end position="87"/>
    </location>
</feature>
<dbReference type="Pfam" id="PF01061">
    <property type="entry name" value="ABC2_membrane"/>
    <property type="match status" value="1"/>
</dbReference>
<reference evidence="8" key="1">
    <citation type="journal article" date="2021" name="PeerJ">
        <title>Extensive microbial diversity within the chicken gut microbiome revealed by metagenomics and culture.</title>
        <authorList>
            <person name="Gilroy R."/>
            <person name="Ravi A."/>
            <person name="Getino M."/>
            <person name="Pursley I."/>
            <person name="Horton D.L."/>
            <person name="Alikhan N.F."/>
            <person name="Baker D."/>
            <person name="Gharbi K."/>
            <person name="Hall N."/>
            <person name="Watson M."/>
            <person name="Adriaenssens E.M."/>
            <person name="Foster-Nyarko E."/>
            <person name="Jarju S."/>
            <person name="Secka A."/>
            <person name="Antonio M."/>
            <person name="Oren A."/>
            <person name="Chaudhuri R.R."/>
            <person name="La Ragione R."/>
            <person name="Hildebrand F."/>
            <person name="Pallen M.J."/>
        </authorList>
    </citation>
    <scope>NUCLEOTIDE SEQUENCE</scope>
    <source>
        <strain evidence="8">ChiHjej8B7-3636</strain>
    </source>
</reference>
<comment type="similarity">
    <text evidence="6">Belongs to the ABC-2 integral membrane protein family.</text>
</comment>
<dbReference type="PROSITE" id="PS51012">
    <property type="entry name" value="ABC_TM2"/>
    <property type="match status" value="1"/>
</dbReference>
<sequence length="261" mass="27416">MTTIAARPRIGGLTAEAVFIGRSLRHSLRDSESLIMSIALPVTLMLMFTYVFGGAIDPTGGYVDYVVPGTILTCAGFGAATTATFVANDMTGGIIDRLRTMPLRSGAVLTGHVVASLTRNLVATGVVVLVALAIGFRPTATPLEWIGAIAVIALWIFAITYLFAAIGLAAGSAEAASGYGFILLFLPYLSSGFVPLDTMPGWLRAVAEVQPVTPVIETIRALLLGTDAGTRPLQAIAWCVGIVIVAAVWGAWLFRHKAGRR</sequence>
<dbReference type="Proteomes" id="UP000824220">
    <property type="component" value="Unassembled WGS sequence"/>
</dbReference>
<dbReference type="InterPro" id="IPR047817">
    <property type="entry name" value="ABC2_TM_bact-type"/>
</dbReference>
<dbReference type="EMBL" id="DXAM01000079">
    <property type="protein sequence ID" value="HJA04316.1"/>
    <property type="molecule type" value="Genomic_DNA"/>
</dbReference>